<dbReference type="Pfam" id="PF13602">
    <property type="entry name" value="ADH_zinc_N_2"/>
    <property type="match status" value="1"/>
</dbReference>
<protein>
    <submittedName>
        <fullName evidence="3">NADP-dependent oxidoreductase</fullName>
    </submittedName>
</protein>
<dbReference type="InterPro" id="IPR050700">
    <property type="entry name" value="YIM1/Zinc_Alcohol_DH_Fams"/>
</dbReference>
<dbReference type="AlphaFoldDB" id="A0A344TTZ0"/>
<dbReference type="EMBL" id="CP030862">
    <property type="protein sequence ID" value="AXE22111.1"/>
    <property type="molecule type" value="Genomic_DNA"/>
</dbReference>
<dbReference type="SMART" id="SM00829">
    <property type="entry name" value="PKS_ER"/>
    <property type="match status" value="1"/>
</dbReference>
<dbReference type="InterPro" id="IPR011032">
    <property type="entry name" value="GroES-like_sf"/>
</dbReference>
<evidence type="ECO:0000256" key="1">
    <source>
        <dbReference type="ARBA" id="ARBA00023002"/>
    </source>
</evidence>
<reference evidence="3 4" key="1">
    <citation type="submission" date="2018-01" db="EMBL/GenBank/DDBJ databases">
        <title>Draft genome Sequence of streptomyces globosus LZH-48.</title>
        <authorList>
            <person name="Ran K."/>
            <person name="Li Z."/>
            <person name="Wei S."/>
            <person name="Dong R."/>
        </authorList>
    </citation>
    <scope>NUCLEOTIDE SEQUENCE [LARGE SCALE GENOMIC DNA]</scope>
    <source>
        <strain evidence="3 4">LZH-48</strain>
    </source>
</reference>
<dbReference type="SUPFAM" id="SSF51735">
    <property type="entry name" value="NAD(P)-binding Rossmann-fold domains"/>
    <property type="match status" value="1"/>
</dbReference>
<gene>
    <name evidence="3" type="ORF">C0216_00460</name>
</gene>
<proteinExistence type="predicted"/>
<feature type="domain" description="Enoyl reductase (ER)" evidence="2">
    <location>
        <begin position="14"/>
        <end position="311"/>
    </location>
</feature>
<dbReference type="Gene3D" id="3.40.50.720">
    <property type="entry name" value="NAD(P)-binding Rossmann-like Domain"/>
    <property type="match status" value="1"/>
</dbReference>
<sequence>MTETMRTVRQEALGGAEVLNLTDSPIPAPNATEILVKTHAAGVNPIDWKIREYGLWLTPPFGVGWDVSGTVVAVSPGENRFKVGDEVFGLPAFPNEAAGYSEYVAGPARHFARKPSALDHVQAAALPMAALTAWQALVDGADVQPGQRVLVHAAAGGVGHLAVQIAKARGAYVIGTASAAKHDALRGLGADEVVDYTAVDFTEAVKDVDVVLDLIGGEYEDRSLRTLRPGGTYIGVINPLALDEIRAKAEALGLRGITVNVAPDHAVLEQVAALAEEGRLRPLVAGTFPLQDVRKAHELSQSQRATGKIVLTF</sequence>
<dbReference type="OrthoDB" id="3727682at2"/>
<dbReference type="GO" id="GO:0008270">
    <property type="term" value="F:zinc ion binding"/>
    <property type="evidence" value="ECO:0007669"/>
    <property type="project" value="InterPro"/>
</dbReference>
<keyword evidence="1" id="KW-0560">Oxidoreductase</keyword>
<evidence type="ECO:0000259" key="2">
    <source>
        <dbReference type="SMART" id="SM00829"/>
    </source>
</evidence>
<dbReference type="InterPro" id="IPR036291">
    <property type="entry name" value="NAD(P)-bd_dom_sf"/>
</dbReference>
<dbReference type="Proteomes" id="UP000252004">
    <property type="component" value="Chromosome"/>
</dbReference>
<dbReference type="KEGG" id="sgz:C0216_00460"/>
<dbReference type="RefSeq" id="WP_114053331.1">
    <property type="nucleotide sequence ID" value="NZ_CP030862.1"/>
</dbReference>
<name>A0A344TTZ0_9ACTN</name>
<dbReference type="Pfam" id="PF08240">
    <property type="entry name" value="ADH_N"/>
    <property type="match status" value="1"/>
</dbReference>
<dbReference type="InterPro" id="IPR002364">
    <property type="entry name" value="Quin_OxRdtase/zeta-crystal_CS"/>
</dbReference>
<accession>A0A344TTZ0</accession>
<dbReference type="Gene3D" id="3.90.180.10">
    <property type="entry name" value="Medium-chain alcohol dehydrogenases, catalytic domain"/>
    <property type="match status" value="1"/>
</dbReference>
<dbReference type="CDD" id="cd05289">
    <property type="entry name" value="MDR_like_2"/>
    <property type="match status" value="1"/>
</dbReference>
<dbReference type="PANTHER" id="PTHR11695:SF294">
    <property type="entry name" value="RETICULON-4-INTERACTING PROTEIN 1, MITOCHONDRIAL"/>
    <property type="match status" value="1"/>
</dbReference>
<dbReference type="InterPro" id="IPR013154">
    <property type="entry name" value="ADH-like_N"/>
</dbReference>
<dbReference type="InterPro" id="IPR020843">
    <property type="entry name" value="ER"/>
</dbReference>
<organism evidence="3 4">
    <name type="scientific">Streptomyces globosus</name>
    <dbReference type="NCBI Taxonomy" id="68209"/>
    <lineage>
        <taxon>Bacteria</taxon>
        <taxon>Bacillati</taxon>
        <taxon>Actinomycetota</taxon>
        <taxon>Actinomycetes</taxon>
        <taxon>Kitasatosporales</taxon>
        <taxon>Streptomycetaceae</taxon>
        <taxon>Streptomyces</taxon>
    </lineage>
</organism>
<dbReference type="GO" id="GO:0016491">
    <property type="term" value="F:oxidoreductase activity"/>
    <property type="evidence" value="ECO:0007669"/>
    <property type="project" value="UniProtKB-KW"/>
</dbReference>
<evidence type="ECO:0000313" key="4">
    <source>
        <dbReference type="Proteomes" id="UP000252004"/>
    </source>
</evidence>
<dbReference type="SUPFAM" id="SSF50129">
    <property type="entry name" value="GroES-like"/>
    <property type="match status" value="1"/>
</dbReference>
<dbReference type="PROSITE" id="PS01162">
    <property type="entry name" value="QOR_ZETA_CRYSTAL"/>
    <property type="match status" value="1"/>
</dbReference>
<keyword evidence="4" id="KW-1185">Reference proteome</keyword>
<dbReference type="PANTHER" id="PTHR11695">
    <property type="entry name" value="ALCOHOL DEHYDROGENASE RELATED"/>
    <property type="match status" value="1"/>
</dbReference>
<evidence type="ECO:0000313" key="3">
    <source>
        <dbReference type="EMBL" id="AXE22111.1"/>
    </source>
</evidence>